<reference evidence="6" key="1">
    <citation type="journal article" date="2019" name="Int. J. Syst. Evol. Microbiol.">
        <title>The Global Catalogue of Microorganisms (GCM) 10K type strain sequencing project: providing services to taxonomists for standard genome sequencing and annotation.</title>
        <authorList>
            <consortium name="The Broad Institute Genomics Platform"/>
            <consortium name="The Broad Institute Genome Sequencing Center for Infectious Disease"/>
            <person name="Wu L."/>
            <person name="Ma J."/>
        </authorList>
    </citation>
    <scope>NUCLEOTIDE SEQUENCE [LARGE SCALE GENOMIC DNA]</scope>
    <source>
        <strain evidence="6">KCTC 52473</strain>
    </source>
</reference>
<dbReference type="Pfam" id="PF13385">
    <property type="entry name" value="Laminin_G_3"/>
    <property type="match status" value="1"/>
</dbReference>
<dbReference type="Pfam" id="PF07587">
    <property type="entry name" value="PSD1"/>
    <property type="match status" value="1"/>
</dbReference>
<dbReference type="SUPFAM" id="SSF46626">
    <property type="entry name" value="Cytochrome c"/>
    <property type="match status" value="1"/>
</dbReference>
<dbReference type="EMBL" id="JBHRSW010000021">
    <property type="protein sequence ID" value="MFC3122411.1"/>
    <property type="molecule type" value="Genomic_DNA"/>
</dbReference>
<dbReference type="Pfam" id="PF07583">
    <property type="entry name" value="PSCyt2"/>
    <property type="match status" value="1"/>
</dbReference>
<keyword evidence="6" id="KW-1185">Reference proteome</keyword>
<dbReference type="InterPro" id="IPR011429">
    <property type="entry name" value="Cyt_c_Planctomycete-type"/>
</dbReference>
<dbReference type="Proteomes" id="UP001595478">
    <property type="component" value="Unassembled WGS sequence"/>
</dbReference>
<feature type="domain" description="Cytochrome C Planctomycete-type" evidence="4">
    <location>
        <begin position="59"/>
        <end position="119"/>
    </location>
</feature>
<feature type="domain" description="DUF1553" evidence="3">
    <location>
        <begin position="774"/>
        <end position="1029"/>
    </location>
</feature>
<proteinExistence type="predicted"/>
<keyword evidence="1" id="KW-0732">Signal</keyword>
<protein>
    <submittedName>
        <fullName evidence="5">DUF1553 domain-containing protein</fullName>
    </submittedName>
</protein>
<sequence>MRLRLCLLAKLSLVVMTGFSLVACNNEQQTQSSTFGKTFNSDEPVSYSLQVKPILSDRCFGCHGQDAANRKADLQLHSPETAYKKFKDGSQAIVPGDAEQSVVYQRLISEDPDFIMPPPSSHTSVTEQEIQIIKAWIDQGAEYEKHWAYIPPEQPALPEIDSDWPSNDIDVFTLNKMRHEGLSSSDEADKATLIRRAFIDVTGVIPTAEQMDKYLSDQSENAYNRLLDDLFASPRYGEKMASYWLELARYGDTDGYQNDGPRNMWPWRNWVINAFNENMPFDQFMTEQLAGDLLEKPSKSQIIATGFNRNTALNNEDGIIPEEFRVEYIADKIDVTSTTFLGQTMACARCHDHKYDPLSQKDYYRMFAFFNNTTEVGKSTGLTSKPYVHYYADDENRQLASQLIEKINDLDSSLKALESEHAVQFTSPNLDQKLADKLSHNRGKYFTFDERYASKNANVDLANTLVVPGKYGNALRFSGTGKYTGFLQSLHRPSFKNSQALAISLWTREPSDEELAVLDSIPEYQDKPVVKVSSSPAQGFKLASMLSHNANRGFDLSVNPQNQLEFTVINAWPDSALKVVSQALPDTNAWQHVYVQYDGKGKAAGVELFLNGKKLQSKVLKDSLSGDTDPGWTRLNFGATPFSEPNQYRGRDIDEVHFFDTTLDERAILQLANLSPWGLEGNGNKAYPTEQLSNNQTYLKDKLDYFVMQEKQHRLEAHHSVITMVMQDVAPADEPVRPTYLLNRGDYSQPETSEVLLANIPTYFGDLQGKYPQNRLGLAQWLASEDNPLTARVMVNRLWQIVFGRGIVSTSENFGNQGELPSHPKLLDWLAIEFKRSGWDMKHMMKLMMSSSTYKQSSDIPADISPEDPENIFLARGTRARMSAEAIRDSALQASGLLVDELGGPSVKPYQPDGLWEAIAAKGTYQQSSGEGLYRRSIYSYWKRTVGVPSMTLFDASTKDYCVSRRQSTNTPLQALLLLNDPQYVEAARVLAHKAYQYTPESEQRINYIARNLLNRDLENEEMQELLSFYEEVNQEFIADPDRARALLNVGAYNSEITNEYQADVAAYAVLSSAVMNLSEFITRQ</sequence>
<dbReference type="PANTHER" id="PTHR35889">
    <property type="entry name" value="CYCLOINULO-OLIGOSACCHARIDE FRUCTANOTRANSFERASE-RELATED"/>
    <property type="match status" value="1"/>
</dbReference>
<evidence type="ECO:0000259" key="3">
    <source>
        <dbReference type="Pfam" id="PF07587"/>
    </source>
</evidence>
<comment type="caution">
    <text evidence="5">The sequence shown here is derived from an EMBL/GenBank/DDBJ whole genome shotgun (WGS) entry which is preliminary data.</text>
</comment>
<dbReference type="InterPro" id="IPR011444">
    <property type="entry name" value="DUF1549"/>
</dbReference>
<feature type="domain" description="DUF1549" evidence="2">
    <location>
        <begin position="169"/>
        <end position="374"/>
    </location>
</feature>
<feature type="chain" id="PRO_5047499468" evidence="1">
    <location>
        <begin position="23"/>
        <end position="1085"/>
    </location>
</feature>
<organism evidence="5 6">
    <name type="scientific">Agaribacter flavus</name>
    <dbReference type="NCBI Taxonomy" id="1902781"/>
    <lineage>
        <taxon>Bacteria</taxon>
        <taxon>Pseudomonadati</taxon>
        <taxon>Pseudomonadota</taxon>
        <taxon>Gammaproteobacteria</taxon>
        <taxon>Alteromonadales</taxon>
        <taxon>Alteromonadaceae</taxon>
        <taxon>Agaribacter</taxon>
    </lineage>
</organism>
<accession>A0ABV7FVC6</accession>
<dbReference type="SUPFAM" id="SSF49899">
    <property type="entry name" value="Concanavalin A-like lectins/glucanases"/>
    <property type="match status" value="1"/>
</dbReference>
<dbReference type="RefSeq" id="WP_376920539.1">
    <property type="nucleotide sequence ID" value="NZ_JBHRSW010000021.1"/>
</dbReference>
<dbReference type="Gene3D" id="2.60.120.200">
    <property type="match status" value="1"/>
</dbReference>
<evidence type="ECO:0000256" key="1">
    <source>
        <dbReference type="SAM" id="SignalP"/>
    </source>
</evidence>
<dbReference type="PANTHER" id="PTHR35889:SF3">
    <property type="entry name" value="F-BOX DOMAIN-CONTAINING PROTEIN"/>
    <property type="match status" value="1"/>
</dbReference>
<dbReference type="InterPro" id="IPR022655">
    <property type="entry name" value="DUF1553"/>
</dbReference>
<evidence type="ECO:0000313" key="6">
    <source>
        <dbReference type="Proteomes" id="UP001595478"/>
    </source>
</evidence>
<evidence type="ECO:0000259" key="4">
    <source>
        <dbReference type="Pfam" id="PF07635"/>
    </source>
</evidence>
<gene>
    <name evidence="5" type="ORF">ACFOHL_12340</name>
</gene>
<name>A0ABV7FVC6_9ALTE</name>
<dbReference type="InterPro" id="IPR036909">
    <property type="entry name" value="Cyt_c-like_dom_sf"/>
</dbReference>
<evidence type="ECO:0000259" key="2">
    <source>
        <dbReference type="Pfam" id="PF07583"/>
    </source>
</evidence>
<evidence type="ECO:0000313" key="5">
    <source>
        <dbReference type="EMBL" id="MFC3122411.1"/>
    </source>
</evidence>
<dbReference type="Pfam" id="PF07635">
    <property type="entry name" value="PSCyt1"/>
    <property type="match status" value="1"/>
</dbReference>
<dbReference type="InterPro" id="IPR013320">
    <property type="entry name" value="ConA-like_dom_sf"/>
</dbReference>
<feature type="signal peptide" evidence="1">
    <location>
        <begin position="1"/>
        <end position="22"/>
    </location>
</feature>
<dbReference type="PROSITE" id="PS51257">
    <property type="entry name" value="PROKAR_LIPOPROTEIN"/>
    <property type="match status" value="1"/>
</dbReference>